<organism evidence="1 2">
    <name type="scientific">Kribbella sancticallisti</name>
    <dbReference type="NCBI Taxonomy" id="460087"/>
    <lineage>
        <taxon>Bacteria</taxon>
        <taxon>Bacillati</taxon>
        <taxon>Actinomycetota</taxon>
        <taxon>Actinomycetes</taxon>
        <taxon>Propionibacteriales</taxon>
        <taxon>Kribbellaceae</taxon>
        <taxon>Kribbella</taxon>
    </lineage>
</organism>
<dbReference type="PANTHER" id="PTHR38436:SF1">
    <property type="entry name" value="ESTER CYCLASE"/>
    <property type="match status" value="1"/>
</dbReference>
<dbReference type="Pfam" id="PF07366">
    <property type="entry name" value="SnoaL"/>
    <property type="match status" value="1"/>
</dbReference>
<evidence type="ECO:0000313" key="1">
    <source>
        <dbReference type="EMBL" id="GAA1573143.1"/>
    </source>
</evidence>
<dbReference type="EMBL" id="BAAAOS010000018">
    <property type="protein sequence ID" value="GAA1573143.1"/>
    <property type="molecule type" value="Genomic_DNA"/>
</dbReference>
<dbReference type="Gene3D" id="3.10.450.50">
    <property type="match status" value="1"/>
</dbReference>
<reference evidence="1 2" key="1">
    <citation type="journal article" date="2019" name="Int. J. Syst. Evol. Microbiol.">
        <title>The Global Catalogue of Microorganisms (GCM) 10K type strain sequencing project: providing services to taxonomists for standard genome sequencing and annotation.</title>
        <authorList>
            <consortium name="The Broad Institute Genomics Platform"/>
            <consortium name="The Broad Institute Genome Sequencing Center for Infectious Disease"/>
            <person name="Wu L."/>
            <person name="Ma J."/>
        </authorList>
    </citation>
    <scope>NUCLEOTIDE SEQUENCE [LARGE SCALE GENOMIC DNA]</scope>
    <source>
        <strain evidence="1 2">JCM 14969</strain>
    </source>
</reference>
<dbReference type="InterPro" id="IPR032710">
    <property type="entry name" value="NTF2-like_dom_sf"/>
</dbReference>
<keyword evidence="2" id="KW-1185">Reference proteome</keyword>
<dbReference type="Proteomes" id="UP001500393">
    <property type="component" value="Unassembled WGS sequence"/>
</dbReference>
<gene>
    <name evidence="1" type="ORF">GCM10009789_28330</name>
</gene>
<proteinExistence type="predicted"/>
<sequence length="147" mass="16132">MTTTRQDTAHSIEQNKNIVREFIDGLFSRGDLGVIDTYLAEDFVNHDPPFGVSADREGMRAAGAMMRAGFPDWHSEVHQLVAEGDIVVERFTASGTQRGEVMGVAPTGRAVSLPGINIFRLRDGQIVERWGRLDDLGLLRQLGLAPA</sequence>
<name>A0ABN2DCQ4_9ACTN</name>
<dbReference type="PANTHER" id="PTHR38436">
    <property type="entry name" value="POLYKETIDE CYCLASE SNOAL-LIKE DOMAIN"/>
    <property type="match status" value="1"/>
</dbReference>
<dbReference type="SUPFAM" id="SSF54427">
    <property type="entry name" value="NTF2-like"/>
    <property type="match status" value="1"/>
</dbReference>
<accession>A0ABN2DCQ4</accession>
<dbReference type="InterPro" id="IPR009959">
    <property type="entry name" value="Cyclase_SnoaL-like"/>
</dbReference>
<comment type="caution">
    <text evidence="1">The sequence shown here is derived from an EMBL/GenBank/DDBJ whole genome shotgun (WGS) entry which is preliminary data.</text>
</comment>
<protein>
    <submittedName>
        <fullName evidence="1">Ester cyclase</fullName>
    </submittedName>
</protein>
<dbReference type="RefSeq" id="WP_344213756.1">
    <property type="nucleotide sequence ID" value="NZ_BAAAOS010000018.1"/>
</dbReference>
<evidence type="ECO:0000313" key="2">
    <source>
        <dbReference type="Proteomes" id="UP001500393"/>
    </source>
</evidence>